<protein>
    <submittedName>
        <fullName evidence="3">Uncharacterized protein</fullName>
    </submittedName>
</protein>
<reference evidence="3 4" key="1">
    <citation type="submission" date="2019-03" db="EMBL/GenBank/DDBJ databases">
        <title>First draft genome of Liparis tanakae, snailfish: a comprehensive survey of snailfish specific genes.</title>
        <authorList>
            <person name="Kim W."/>
            <person name="Song I."/>
            <person name="Jeong J.-H."/>
            <person name="Kim D."/>
            <person name="Kim S."/>
            <person name="Ryu S."/>
            <person name="Song J.Y."/>
            <person name="Lee S.K."/>
        </authorList>
    </citation>
    <scope>NUCLEOTIDE SEQUENCE [LARGE SCALE GENOMIC DNA]</scope>
    <source>
        <tissue evidence="3">Muscle</tissue>
    </source>
</reference>
<proteinExistence type="predicted"/>
<sequence>MYISDKKIIVMRMVPRGSYMPAGLADSADGETVRSRRGSIGAGKSPVGGSQDASPLPAYSSSIWVVVRYQNNTLLLVLVSPHNFIRSDASELKQTHSGYTRHMFKALPSRASSSGLISAFSFSMWNSSWFWVALLISVCFNVPSITFIWESFWAASRP</sequence>
<feature type="transmembrane region" description="Helical" evidence="2">
    <location>
        <begin position="129"/>
        <end position="149"/>
    </location>
</feature>
<feature type="region of interest" description="Disordered" evidence="1">
    <location>
        <begin position="35"/>
        <end position="54"/>
    </location>
</feature>
<keyword evidence="2" id="KW-0812">Transmembrane</keyword>
<keyword evidence="2" id="KW-1133">Transmembrane helix</keyword>
<evidence type="ECO:0000313" key="4">
    <source>
        <dbReference type="Proteomes" id="UP000314294"/>
    </source>
</evidence>
<dbReference type="AlphaFoldDB" id="A0A4Z2GPK4"/>
<evidence type="ECO:0000256" key="2">
    <source>
        <dbReference type="SAM" id="Phobius"/>
    </source>
</evidence>
<organism evidence="3 4">
    <name type="scientific">Liparis tanakae</name>
    <name type="common">Tanaka's snailfish</name>
    <dbReference type="NCBI Taxonomy" id="230148"/>
    <lineage>
        <taxon>Eukaryota</taxon>
        <taxon>Metazoa</taxon>
        <taxon>Chordata</taxon>
        <taxon>Craniata</taxon>
        <taxon>Vertebrata</taxon>
        <taxon>Euteleostomi</taxon>
        <taxon>Actinopterygii</taxon>
        <taxon>Neopterygii</taxon>
        <taxon>Teleostei</taxon>
        <taxon>Neoteleostei</taxon>
        <taxon>Acanthomorphata</taxon>
        <taxon>Eupercaria</taxon>
        <taxon>Perciformes</taxon>
        <taxon>Cottioidei</taxon>
        <taxon>Cottales</taxon>
        <taxon>Liparidae</taxon>
        <taxon>Liparis</taxon>
    </lineage>
</organism>
<keyword evidence="2" id="KW-0472">Membrane</keyword>
<gene>
    <name evidence="3" type="ORF">EYF80_034615</name>
</gene>
<name>A0A4Z2GPK4_9TELE</name>
<evidence type="ECO:0000313" key="3">
    <source>
        <dbReference type="EMBL" id="TNN55170.1"/>
    </source>
</evidence>
<dbReference type="Proteomes" id="UP000314294">
    <property type="component" value="Unassembled WGS sequence"/>
</dbReference>
<dbReference type="EMBL" id="SRLO01000463">
    <property type="protein sequence ID" value="TNN55170.1"/>
    <property type="molecule type" value="Genomic_DNA"/>
</dbReference>
<accession>A0A4Z2GPK4</accession>
<evidence type="ECO:0000256" key="1">
    <source>
        <dbReference type="SAM" id="MobiDB-lite"/>
    </source>
</evidence>
<comment type="caution">
    <text evidence="3">The sequence shown here is derived from an EMBL/GenBank/DDBJ whole genome shotgun (WGS) entry which is preliminary data.</text>
</comment>
<keyword evidence="4" id="KW-1185">Reference proteome</keyword>